<evidence type="ECO:0000259" key="2">
    <source>
        <dbReference type="Pfam" id="PF11795"/>
    </source>
</evidence>
<reference evidence="3" key="1">
    <citation type="submission" date="2020-10" db="EMBL/GenBank/DDBJ databases">
        <authorList>
            <person name="Gilroy R."/>
        </authorList>
    </citation>
    <scope>NUCLEOTIDE SEQUENCE</scope>
    <source>
        <strain evidence="3">17213</strain>
    </source>
</reference>
<reference evidence="3" key="2">
    <citation type="journal article" date="2021" name="PeerJ">
        <title>Extensive microbial diversity within the chicken gut microbiome revealed by metagenomics and culture.</title>
        <authorList>
            <person name="Gilroy R."/>
            <person name="Ravi A."/>
            <person name="Getino M."/>
            <person name="Pursley I."/>
            <person name="Horton D.L."/>
            <person name="Alikhan N.F."/>
            <person name="Baker D."/>
            <person name="Gharbi K."/>
            <person name="Hall N."/>
            <person name="Watson M."/>
            <person name="Adriaenssens E.M."/>
            <person name="Foster-Nyarko E."/>
            <person name="Jarju S."/>
            <person name="Secka A."/>
            <person name="Antonio M."/>
            <person name="Oren A."/>
            <person name="Chaudhuri R.R."/>
            <person name="La Ragione R."/>
            <person name="Hildebrand F."/>
            <person name="Pallen M.J."/>
        </authorList>
    </citation>
    <scope>NUCLEOTIDE SEQUENCE</scope>
    <source>
        <strain evidence="3">17213</strain>
    </source>
</reference>
<dbReference type="Pfam" id="PF11795">
    <property type="entry name" value="DUF3322"/>
    <property type="match status" value="1"/>
</dbReference>
<feature type="domain" description="Wadjet protein JetD C-terminal" evidence="1">
    <location>
        <begin position="209"/>
        <end position="386"/>
    </location>
</feature>
<organism evidence="3 4">
    <name type="scientific">Candidatus Avisuccinivibrio stercorigallinarum</name>
    <dbReference type="NCBI Taxonomy" id="2840704"/>
    <lineage>
        <taxon>Bacteria</taxon>
        <taxon>Pseudomonadati</taxon>
        <taxon>Pseudomonadota</taxon>
        <taxon>Gammaproteobacteria</taxon>
        <taxon>Aeromonadales</taxon>
        <taxon>Succinivibrionaceae</taxon>
        <taxon>Succinivibrionaceae incertae sedis</taxon>
        <taxon>Candidatus Avisuccinivibrio</taxon>
    </lineage>
</organism>
<sequence>MKTRNIIRTETNNHYLKNITQWLREHVEKGDDKPKGFPLNLYLGTPATDDDALAHKEEFLRFCQDWQQPVPAGHVEFVNKNYPELGNMKVPVHLIFDSVEDLASWAGHLVEYHSAVSKLDVVKKECPDLIDSAIEIITPLSNLEEDDFSRFIAVAKWLMANRKSGAFIRQIPVRGIDTHWFEIHRHLLIDFLRAPLALDPRRSDLLQLGLQPPPQMVAMRILDHVLRGRVGGMSFLSSDVHNLEKLNLKPHRVIFIDDVQTALSLPDIAGTVAIITPTSNPAQVAGISWIANARCQYIGSIDRRSFALLHNLRLYLPAIENLNLNEEIFYKNRDLWTDDERSSYNGALTALNQAEAFFYRAMAEGAYGSNVRLDLERIPMADIQQVLGVKTAADEAAESFTAVGQGDAK</sequence>
<dbReference type="Proteomes" id="UP000823631">
    <property type="component" value="Unassembled WGS sequence"/>
</dbReference>
<evidence type="ECO:0000313" key="4">
    <source>
        <dbReference type="Proteomes" id="UP000823631"/>
    </source>
</evidence>
<dbReference type="InterPro" id="IPR024537">
    <property type="entry name" value="DUF3322"/>
</dbReference>
<comment type="caution">
    <text evidence="3">The sequence shown here is derived from an EMBL/GenBank/DDBJ whole genome shotgun (WGS) entry which is preliminary data.</text>
</comment>
<feature type="domain" description="DUF3322" evidence="2">
    <location>
        <begin position="32"/>
        <end position="192"/>
    </location>
</feature>
<dbReference type="EMBL" id="JADINH010000034">
    <property type="protein sequence ID" value="MBO8415156.1"/>
    <property type="molecule type" value="Genomic_DNA"/>
</dbReference>
<dbReference type="AlphaFoldDB" id="A0A9D9DBN4"/>
<gene>
    <name evidence="3" type="ORF">IAB19_02100</name>
</gene>
<proteinExistence type="predicted"/>
<evidence type="ECO:0000313" key="3">
    <source>
        <dbReference type="EMBL" id="MBO8415156.1"/>
    </source>
</evidence>
<dbReference type="Pfam" id="PF09983">
    <property type="entry name" value="JetD_C"/>
    <property type="match status" value="1"/>
</dbReference>
<protein>
    <submittedName>
        <fullName evidence="3">Uncharacterized protein</fullName>
    </submittedName>
</protein>
<dbReference type="InterPro" id="IPR024534">
    <property type="entry name" value="JetD_C"/>
</dbReference>
<accession>A0A9D9DBN4</accession>
<evidence type="ECO:0000259" key="1">
    <source>
        <dbReference type="Pfam" id="PF09983"/>
    </source>
</evidence>
<name>A0A9D9DBN4_9GAMM</name>